<feature type="compositionally biased region" description="Basic and acidic residues" evidence="1">
    <location>
        <begin position="41"/>
        <end position="56"/>
    </location>
</feature>
<sequence>MASSNRNHQESLLLKNSSDKQPSKSSVSKSKADGDSLLITEKFKISKNKKGEKEQSILKNYQDQSVRIDGVIKHSLSTIRETFIQQSQSLSSRSQPQSNNPNQSLDESDATMTTSF</sequence>
<organism evidence="2 3">
    <name type="scientific">Sarcoptes scabiei</name>
    <name type="common">Itch mite</name>
    <name type="synonym">Acarus scabiei</name>
    <dbReference type="NCBI Taxonomy" id="52283"/>
    <lineage>
        <taxon>Eukaryota</taxon>
        <taxon>Metazoa</taxon>
        <taxon>Ecdysozoa</taxon>
        <taxon>Arthropoda</taxon>
        <taxon>Chelicerata</taxon>
        <taxon>Arachnida</taxon>
        <taxon>Acari</taxon>
        <taxon>Acariformes</taxon>
        <taxon>Sarcoptiformes</taxon>
        <taxon>Astigmata</taxon>
        <taxon>Psoroptidia</taxon>
        <taxon>Sarcoptoidea</taxon>
        <taxon>Sarcoptidae</taxon>
        <taxon>Sarcoptinae</taxon>
        <taxon>Sarcoptes</taxon>
    </lineage>
</organism>
<proteinExistence type="predicted"/>
<evidence type="ECO:0000256" key="1">
    <source>
        <dbReference type="SAM" id="MobiDB-lite"/>
    </source>
</evidence>
<feature type="region of interest" description="Disordered" evidence="1">
    <location>
        <begin position="85"/>
        <end position="116"/>
    </location>
</feature>
<dbReference type="EMBL" id="JXLN01010058">
    <property type="protein sequence ID" value="KPM05037.1"/>
    <property type="molecule type" value="Genomic_DNA"/>
</dbReference>
<feature type="compositionally biased region" description="Low complexity" evidence="1">
    <location>
        <begin position="85"/>
        <end position="105"/>
    </location>
</feature>
<gene>
    <name evidence="2" type="ORF">QR98_0034960</name>
</gene>
<feature type="region of interest" description="Disordered" evidence="1">
    <location>
        <begin position="1"/>
        <end position="33"/>
    </location>
</feature>
<accession>A0A132A226</accession>
<dbReference type="VEuPathDB" id="VectorBase:SSCA004901"/>
<protein>
    <submittedName>
        <fullName evidence="2">Uncharacterized protein</fullName>
    </submittedName>
</protein>
<evidence type="ECO:0000313" key="3">
    <source>
        <dbReference type="Proteomes" id="UP000616769"/>
    </source>
</evidence>
<name>A0A132A226_SARSC</name>
<reference evidence="2 3" key="1">
    <citation type="journal article" date="2015" name="Parasit. Vectors">
        <title>Draft genome of the scabies mite.</title>
        <authorList>
            <person name="Rider S.D.Jr."/>
            <person name="Morgan M.S."/>
            <person name="Arlian L.G."/>
        </authorList>
    </citation>
    <scope>NUCLEOTIDE SEQUENCE [LARGE SCALE GENOMIC DNA]</scope>
    <source>
        <strain evidence="2">Arlian Lab</strain>
    </source>
</reference>
<dbReference type="AlphaFoldDB" id="A0A132A226"/>
<comment type="caution">
    <text evidence="2">The sequence shown here is derived from an EMBL/GenBank/DDBJ whole genome shotgun (WGS) entry which is preliminary data.</text>
</comment>
<evidence type="ECO:0000313" key="2">
    <source>
        <dbReference type="EMBL" id="KPM05037.1"/>
    </source>
</evidence>
<dbReference type="Proteomes" id="UP000616769">
    <property type="component" value="Unassembled WGS sequence"/>
</dbReference>
<feature type="region of interest" description="Disordered" evidence="1">
    <location>
        <begin position="38"/>
        <end position="57"/>
    </location>
</feature>